<keyword evidence="2" id="KW-1185">Reference proteome</keyword>
<dbReference type="RefSeq" id="WP_346820843.1">
    <property type="nucleotide sequence ID" value="NZ_JBDKWZ010000004.1"/>
</dbReference>
<name>A0AAW9SBF4_9BACT</name>
<dbReference type="Proteomes" id="UP001403385">
    <property type="component" value="Unassembled WGS sequence"/>
</dbReference>
<comment type="caution">
    <text evidence="1">The sequence shown here is derived from an EMBL/GenBank/DDBJ whole genome shotgun (WGS) entry which is preliminary data.</text>
</comment>
<evidence type="ECO:0000313" key="1">
    <source>
        <dbReference type="EMBL" id="MEN7548061.1"/>
    </source>
</evidence>
<organism evidence="1 2">
    <name type="scientific">Rapidithrix thailandica</name>
    <dbReference type="NCBI Taxonomy" id="413964"/>
    <lineage>
        <taxon>Bacteria</taxon>
        <taxon>Pseudomonadati</taxon>
        <taxon>Bacteroidota</taxon>
        <taxon>Cytophagia</taxon>
        <taxon>Cytophagales</taxon>
        <taxon>Flammeovirgaceae</taxon>
        <taxon>Rapidithrix</taxon>
    </lineage>
</organism>
<protein>
    <submittedName>
        <fullName evidence="1">Uncharacterized protein</fullName>
    </submittedName>
</protein>
<accession>A0AAW9SBF4</accession>
<evidence type="ECO:0000313" key="2">
    <source>
        <dbReference type="Proteomes" id="UP001403385"/>
    </source>
</evidence>
<gene>
    <name evidence="1" type="ORF">AAG747_09075</name>
</gene>
<dbReference type="EMBL" id="JBDKWZ010000004">
    <property type="protein sequence ID" value="MEN7548061.1"/>
    <property type="molecule type" value="Genomic_DNA"/>
</dbReference>
<dbReference type="AlphaFoldDB" id="A0AAW9SBF4"/>
<proteinExistence type="predicted"/>
<sequence>MKTNCYHQVSQKQYFLETKKHPSIAKDVQRFQNWLSSGNETDFQVYIGDIGQDTKIAFEARNLLIVGNVNAVWLDACNPKPYGDGGSLFITGNVTCDYFNGYYGKVIIIGGHLTVRAILNNAFQDSSLIINGNLETEFFHGQDIWAEVREKITLTYGIGYCLPHSYTDAQKQSVLPTYDTATSREYLGIAEETEESPEVQVQMLISARNP</sequence>
<reference evidence="1 2" key="1">
    <citation type="submission" date="2024-04" db="EMBL/GenBank/DDBJ databases">
        <title>Novel genus in family Flammeovirgaceae.</title>
        <authorList>
            <person name="Nguyen T.H."/>
            <person name="Vuong T.Q."/>
            <person name="Le H."/>
            <person name="Kim S.-G."/>
        </authorList>
    </citation>
    <scope>NUCLEOTIDE SEQUENCE [LARGE SCALE GENOMIC DNA]</scope>
    <source>
        <strain evidence="1 2">JCM 23209</strain>
    </source>
</reference>